<accession>A0ABV3XGN3</accession>
<organism evidence="6 7">
    <name type="scientific">Geodermatophilus maliterrae</name>
    <dbReference type="NCBI Taxonomy" id="3162531"/>
    <lineage>
        <taxon>Bacteria</taxon>
        <taxon>Bacillati</taxon>
        <taxon>Actinomycetota</taxon>
        <taxon>Actinomycetes</taxon>
        <taxon>Geodermatophilales</taxon>
        <taxon>Geodermatophilaceae</taxon>
        <taxon>Geodermatophilus</taxon>
    </lineage>
</organism>
<dbReference type="InterPro" id="IPR011004">
    <property type="entry name" value="Trimer_LpxA-like_sf"/>
</dbReference>
<keyword evidence="3" id="KW-0677">Repeat</keyword>
<sequence length="250" mass="26195">MIHPTALVDPAARLGDGVEVGPFSIVHGDVELGEGTVVGSHCELGHPAAGGDVGPLRIGPGSLIRSHSLFYAGSTFGPGLQTGHRVTIREGIEAAEDLRVGTLGDLQGDTSFGRHVRLHSNVHVGRGSTVGEFVWIFPYVVLTNDPHPPSDGFHVGATIERFAVVATSSVVLPGVRVGEGSLVAAHALVREDVPPGTICAGVPGKVRGPVDRIPLGDGSGPAYPWRRHFHRGYPEDVVRDWDAEFDGTGV</sequence>
<dbReference type="InterPro" id="IPR050179">
    <property type="entry name" value="Trans_hexapeptide_repeat"/>
</dbReference>
<comment type="caution">
    <text evidence="6">The sequence shown here is derived from an EMBL/GenBank/DDBJ whole genome shotgun (WGS) entry which is preliminary data.</text>
</comment>
<evidence type="ECO:0000256" key="2">
    <source>
        <dbReference type="ARBA" id="ARBA00022679"/>
    </source>
</evidence>
<evidence type="ECO:0000313" key="7">
    <source>
        <dbReference type="Proteomes" id="UP001560045"/>
    </source>
</evidence>
<dbReference type="PANTHER" id="PTHR43300">
    <property type="entry name" value="ACETYLTRANSFERASE"/>
    <property type="match status" value="1"/>
</dbReference>
<keyword evidence="7" id="KW-1185">Reference proteome</keyword>
<dbReference type="EMBL" id="JBFNXQ010000043">
    <property type="protein sequence ID" value="MEX5719532.1"/>
    <property type="molecule type" value="Genomic_DNA"/>
</dbReference>
<dbReference type="InterPro" id="IPR001451">
    <property type="entry name" value="Hexapep"/>
</dbReference>
<dbReference type="Proteomes" id="UP001560045">
    <property type="component" value="Unassembled WGS sequence"/>
</dbReference>
<dbReference type="InterPro" id="IPR018357">
    <property type="entry name" value="Hexapep_transf_CS"/>
</dbReference>
<keyword evidence="5" id="KW-0457">Lysine biosynthesis</keyword>
<dbReference type="RefSeq" id="WP_369207458.1">
    <property type="nucleotide sequence ID" value="NZ_JBFNXQ010000043.1"/>
</dbReference>
<keyword evidence="4" id="KW-0220">Diaminopimelate biosynthesis</keyword>
<protein>
    <recommendedName>
        <fullName evidence="8">N-acetyltransferase</fullName>
    </recommendedName>
</protein>
<dbReference type="PROSITE" id="PS00101">
    <property type="entry name" value="HEXAPEP_TRANSFERASES"/>
    <property type="match status" value="1"/>
</dbReference>
<dbReference type="PANTHER" id="PTHR43300:SF10">
    <property type="entry name" value="2,3,4,5-TETRAHYDROPYRIDINE-2,6-DICARBOXYLATE N-ACETYLTRANSFERASE"/>
    <property type="match status" value="1"/>
</dbReference>
<reference evidence="6 7" key="1">
    <citation type="submission" date="2024-06" db="EMBL/GenBank/DDBJ databases">
        <title>Draft genome sequence of Geodermatophilus badlandi, a novel member of the Geodermatophilaceae isolated from badland sedimentary rocks in the Red desert, Wyoming, USA.</title>
        <authorList>
            <person name="Ben Tekaya S."/>
            <person name="Nouioui I."/>
            <person name="Flores G.M."/>
            <person name="Shaal M.N."/>
            <person name="Bredoire F."/>
            <person name="Basile F."/>
            <person name="Van Diepen L."/>
            <person name="Ward N.L."/>
        </authorList>
    </citation>
    <scope>NUCLEOTIDE SEQUENCE [LARGE SCALE GENOMIC DNA]</scope>
    <source>
        <strain evidence="6 7">WL48A</strain>
    </source>
</reference>
<evidence type="ECO:0000256" key="5">
    <source>
        <dbReference type="ARBA" id="ARBA00023154"/>
    </source>
</evidence>
<keyword evidence="1" id="KW-0028">Amino-acid biosynthesis</keyword>
<evidence type="ECO:0000256" key="4">
    <source>
        <dbReference type="ARBA" id="ARBA00022915"/>
    </source>
</evidence>
<dbReference type="CDD" id="cd03358">
    <property type="entry name" value="LbH_WxcM_N_like"/>
    <property type="match status" value="1"/>
</dbReference>
<keyword evidence="2" id="KW-0808">Transferase</keyword>
<dbReference type="Gene3D" id="2.160.10.10">
    <property type="entry name" value="Hexapeptide repeat proteins"/>
    <property type="match status" value="1"/>
</dbReference>
<evidence type="ECO:0008006" key="8">
    <source>
        <dbReference type="Google" id="ProtNLM"/>
    </source>
</evidence>
<name>A0ABV3XGN3_9ACTN</name>
<evidence type="ECO:0000256" key="3">
    <source>
        <dbReference type="ARBA" id="ARBA00022737"/>
    </source>
</evidence>
<evidence type="ECO:0000313" key="6">
    <source>
        <dbReference type="EMBL" id="MEX5719532.1"/>
    </source>
</evidence>
<proteinExistence type="predicted"/>
<dbReference type="SUPFAM" id="SSF51161">
    <property type="entry name" value="Trimeric LpxA-like enzymes"/>
    <property type="match status" value="1"/>
</dbReference>
<gene>
    <name evidence="6" type="ORF">ABQ292_14300</name>
</gene>
<dbReference type="Pfam" id="PF00132">
    <property type="entry name" value="Hexapep"/>
    <property type="match status" value="1"/>
</dbReference>
<evidence type="ECO:0000256" key="1">
    <source>
        <dbReference type="ARBA" id="ARBA00022605"/>
    </source>
</evidence>